<evidence type="ECO:0000256" key="6">
    <source>
        <dbReference type="ARBA" id="ARBA00023026"/>
    </source>
</evidence>
<dbReference type="InterPro" id="IPR011049">
    <property type="entry name" value="Serralysin-like_metalloprot_C"/>
</dbReference>
<dbReference type="InterPro" id="IPR001343">
    <property type="entry name" value="Hemolysn_Ca-bd"/>
</dbReference>
<evidence type="ECO:0000256" key="1">
    <source>
        <dbReference type="ARBA" id="ARBA00004370"/>
    </source>
</evidence>
<organism evidence="8 9">
    <name type="scientific">Caulobacter segnis</name>
    <dbReference type="NCBI Taxonomy" id="88688"/>
    <lineage>
        <taxon>Bacteria</taxon>
        <taxon>Pseudomonadati</taxon>
        <taxon>Pseudomonadota</taxon>
        <taxon>Alphaproteobacteria</taxon>
        <taxon>Caulobacterales</taxon>
        <taxon>Caulobacteraceae</taxon>
        <taxon>Caulobacter</taxon>
    </lineage>
</organism>
<dbReference type="EMBL" id="QFQZ01000082">
    <property type="protein sequence ID" value="PZR31559.1"/>
    <property type="molecule type" value="Genomic_DNA"/>
</dbReference>
<dbReference type="InterPro" id="IPR018511">
    <property type="entry name" value="Hemolysin-typ_Ca-bd_CS"/>
</dbReference>
<evidence type="ECO:0000256" key="5">
    <source>
        <dbReference type="ARBA" id="ARBA00022737"/>
    </source>
</evidence>
<dbReference type="PANTHER" id="PTHR38340">
    <property type="entry name" value="S-LAYER PROTEIN"/>
    <property type="match status" value="1"/>
</dbReference>
<dbReference type="Gene3D" id="2.130.10.10">
    <property type="entry name" value="YVTN repeat-like/Quinoprotein amine dehydrogenase"/>
    <property type="match status" value="1"/>
</dbReference>
<reference evidence="8 9" key="1">
    <citation type="submission" date="2017-08" db="EMBL/GenBank/DDBJ databases">
        <title>Infants hospitalized years apart are colonized by the same room-sourced microbial strains.</title>
        <authorList>
            <person name="Brooks B."/>
            <person name="Olm M.R."/>
            <person name="Firek B.A."/>
            <person name="Baker R."/>
            <person name="Thomas B.C."/>
            <person name="Morowitz M.J."/>
            <person name="Banfield J.F."/>
        </authorList>
    </citation>
    <scope>NUCLEOTIDE SEQUENCE [LARGE SCALE GENOMIC DNA]</scope>
    <source>
        <strain evidence="8">S2_003_000_R2_4</strain>
    </source>
</reference>
<keyword evidence="6" id="KW-0843">Virulence</keyword>
<dbReference type="GO" id="GO:0090729">
    <property type="term" value="F:toxin activity"/>
    <property type="evidence" value="ECO:0007669"/>
    <property type="project" value="UniProtKB-KW"/>
</dbReference>
<dbReference type="InterPro" id="IPR018391">
    <property type="entry name" value="PQQ_b-propeller_rpt"/>
</dbReference>
<accession>A0A2W5UV06</accession>
<dbReference type="GO" id="GO:0005509">
    <property type="term" value="F:calcium ion binding"/>
    <property type="evidence" value="ECO:0007669"/>
    <property type="project" value="InterPro"/>
</dbReference>
<keyword evidence="5" id="KW-0677">Repeat</keyword>
<dbReference type="InterPro" id="IPR015943">
    <property type="entry name" value="WD40/YVTN_repeat-like_dom_sf"/>
</dbReference>
<gene>
    <name evidence="8" type="ORF">DI526_19275</name>
</gene>
<evidence type="ECO:0000256" key="7">
    <source>
        <dbReference type="ARBA" id="ARBA00023136"/>
    </source>
</evidence>
<protein>
    <recommendedName>
        <fullName evidence="10">Hemolysin-type calcium-binding region</fullName>
    </recommendedName>
</protein>
<keyword evidence="7" id="KW-0472">Membrane</keyword>
<dbReference type="SMART" id="SM00564">
    <property type="entry name" value="PQQ"/>
    <property type="match status" value="3"/>
</dbReference>
<evidence type="ECO:0000256" key="4">
    <source>
        <dbReference type="ARBA" id="ARBA00022656"/>
    </source>
</evidence>
<keyword evidence="4" id="KW-0800">Toxin</keyword>
<dbReference type="Pfam" id="PF00353">
    <property type="entry name" value="HemolysinCabind"/>
    <property type="match status" value="8"/>
</dbReference>
<keyword evidence="3" id="KW-0964">Secreted</keyword>
<dbReference type="PRINTS" id="PR00313">
    <property type="entry name" value="CABNDNGRPT"/>
</dbReference>
<evidence type="ECO:0000313" key="8">
    <source>
        <dbReference type="EMBL" id="PZR31559.1"/>
    </source>
</evidence>
<dbReference type="PRINTS" id="PR01488">
    <property type="entry name" value="RTXTOXINA"/>
</dbReference>
<dbReference type="SUPFAM" id="SSF82171">
    <property type="entry name" value="DPP6 N-terminal domain-like"/>
    <property type="match status" value="1"/>
</dbReference>
<dbReference type="InterPro" id="IPR050557">
    <property type="entry name" value="RTX_toxin/Mannuronan_C5-epim"/>
</dbReference>
<evidence type="ECO:0000256" key="3">
    <source>
        <dbReference type="ARBA" id="ARBA00022525"/>
    </source>
</evidence>
<comment type="caution">
    <text evidence="8">The sequence shown here is derived from an EMBL/GenBank/DDBJ whole genome shotgun (WGS) entry which is preliminary data.</text>
</comment>
<proteinExistence type="predicted"/>
<dbReference type="InterPro" id="IPR003995">
    <property type="entry name" value="RTX_toxin_determinant-A"/>
</dbReference>
<dbReference type="PANTHER" id="PTHR38340:SF1">
    <property type="entry name" value="S-LAYER PROTEIN"/>
    <property type="match status" value="1"/>
</dbReference>
<evidence type="ECO:0000256" key="2">
    <source>
        <dbReference type="ARBA" id="ARBA00004613"/>
    </source>
</evidence>
<dbReference type="RefSeq" id="WP_304281435.1">
    <property type="nucleotide sequence ID" value="NZ_QFQZ01000082.1"/>
</dbReference>
<dbReference type="Pfam" id="PF19198">
    <property type="entry name" value="RsaA_NTD"/>
    <property type="match status" value="1"/>
</dbReference>
<evidence type="ECO:0008006" key="10">
    <source>
        <dbReference type="Google" id="ProtNLM"/>
    </source>
</evidence>
<comment type="subcellular location">
    <subcellularLocation>
        <location evidence="1">Membrane</location>
    </subcellularLocation>
    <subcellularLocation>
        <location evidence="2">Secreted</location>
    </subcellularLocation>
</comment>
<dbReference type="SUPFAM" id="SSF51004">
    <property type="entry name" value="C-terminal (heme d1) domain of cytochrome cd1-nitrite reductase"/>
    <property type="match status" value="1"/>
</dbReference>
<dbReference type="SUPFAM" id="SSF51120">
    <property type="entry name" value="beta-Roll"/>
    <property type="match status" value="6"/>
</dbReference>
<dbReference type="Gene3D" id="2.150.10.10">
    <property type="entry name" value="Serralysin-like metalloprotease, C-terminal"/>
    <property type="match status" value="6"/>
</dbReference>
<dbReference type="PROSITE" id="PS00330">
    <property type="entry name" value="HEMOLYSIN_CALCIUM"/>
    <property type="match status" value="10"/>
</dbReference>
<dbReference type="GO" id="GO:0005576">
    <property type="term" value="C:extracellular region"/>
    <property type="evidence" value="ECO:0007669"/>
    <property type="project" value="UniProtKB-SubCell"/>
</dbReference>
<evidence type="ECO:0000313" key="9">
    <source>
        <dbReference type="Proteomes" id="UP000249393"/>
    </source>
</evidence>
<dbReference type="InterPro" id="IPR011048">
    <property type="entry name" value="Haem_d1_sf"/>
</dbReference>
<name>A0A2W5UV06_9CAUL</name>
<dbReference type="GO" id="GO:0016020">
    <property type="term" value="C:membrane"/>
    <property type="evidence" value="ECO:0007669"/>
    <property type="project" value="UniProtKB-SubCell"/>
</dbReference>
<dbReference type="Proteomes" id="UP000249393">
    <property type="component" value="Unassembled WGS sequence"/>
</dbReference>
<sequence>MSASGSTAYVSNTDGYVTAFDVKSGDVLGRWKVGTTLAGMDVSPDGRYLVAAEASIERGTDGTSTMRIHRLDLKTGDVVDYTTKVGNEYSSGFYDVAWTKDGAIIVSRSSGPGLTVWSLDPATGLFWTVSGVPSQYFYGTLTASQDRGKILLGVEGSSNAPLYVHVSPSYSMTQIAVTDTSYNTGLQAISNSGVVAQAVYGKLLVYDAYYRPIGDIIATRPDLKYNVAGVEFSADGSKLFVLDTNYDRILQFSTTDWSIERSITIGSDVGAGYYGSAAYGDRLNLSADGAYLVVFSGTTVFSVDTRLTWDPGTDKADVITGDAAANVLFGFAGDDVIDGGAGNDRLYGDAGNDTLIGGAGDDTLDGGDGVDTVDYSGATTGVTVSASPSWSSAQGAGYDQLYSIENIKGSAFNDTLTGAAGANVLDGGAGRDLLSGGAGGDTLLGGAGDDTLIGGLGDDILDGGAGSDTASYADVQLGVRVDLSKDSVIQNTLGGGADTLIGVENLTGSNYDDVLLGSSEANLLEGGKGDDILDGGAGADTAVYSDASINYTWGRNSDGTWTVTDKRYYGTGVDTLLNIETLKFSDKTVTLSASYTTTTVDALTSRGAARVAAGGFFQDVVISSDGKSFFAADGDGYVVGYSIPTGGITGRWKVGTLLAGMDVSTDGRYLFVAEQLPSNYNDSVQGVATVHRLDLTTGQVTDFTLAIKGSDRGFYDVAVAQNGAVYLSQSSNSANQTNLWTLDPATGKFAPTNSTYYPESTLTVSEDRTKIMIGQQSLYGGKVWLYDTVAKTLDQASSTNYYNSGVQAVSAAAKLMVQVTYGQTIIYDLTGNKVADLTAIHPEFQSRLGGAGFSSDGKSLFVYENPANRVLELSVGDWSIKRAIALGYTDYNTAGGLYGDRLSVSSDGRYLTVATSLAVTTIDLQADWRSGSDAADTLNGDAGPNILYGFGGNDVIDGGAGDDKLYGGDGDDRLIGGAGNDLLDGGAGSDTADYSGATASLSINLYNYGYSQDTRGAGVDTLVGIENVIGSAFNDQIYGDTNANRIDGGDGADTLYGNEGSDTLIGGAGDDMLYGQSGDDSYDGGAGFDTVFYDSATLGVTVDLSKTGLQNTRGGGVETLVNIEGLKGSSYADTLTGDAGANTLDGGAGADTLSGGGGDDLLIGGAGDDTLDGGDGADTVRYYGWANDYSVVKNADGSMTVTDTRGGSPDGTDRLINIEKIIFRPDPTITELSSELASILRSVSYDAKIITLATGLSEQWSAGKLALDQVTSEVIKTAGATTSVATLAYQFFTGKIPSLGGVNYLVSTYGGNANNLNSDYYQAFNLENRYINFAVNLGKLGEGKEAFSAKYASLSFVDATREAYKTIFGAAPSDAKIHAMIDTRVDYFAYYGGDGSNGIGTKAAMVGWLLAEAQKADLGVMVRSNDAWLTDLADGSAPFAVDILDPAKGYYKADFIFGG</sequence>